<gene>
    <name evidence="1" type="ORF">SPELUC_LOCUS4079</name>
</gene>
<sequence length="303" mass="34944">MSRIISSLIPTERLFVIRGNIKQFINKWSKSHENDWYESSKKFLQKKLLRKLGGEISKNELAELQSPKEANNIGAGLLGVYPITEFVISYIEKSLDKRDTKWKEFLTDADALSDNFNELLGIIKKIDDDSELGKTRTVKNLKKKTEKLLEIYDENKEQEEGYGEIDLEELIEKRTELANDLTQGKTENSSLVKEIVDNSSQERNNYYKVNIESKKSHPNHTEFSLHKDIPYLQITANKVYLANELPFSNYKEGDHLAVDVDRTSLRFSNVEQVARVVKDESAISSSHKKVYNSEEFGDGWVEE</sequence>
<reference evidence="1" key="1">
    <citation type="submission" date="2021-06" db="EMBL/GenBank/DDBJ databases">
        <authorList>
            <person name="Kallberg Y."/>
            <person name="Tangrot J."/>
            <person name="Rosling A."/>
        </authorList>
    </citation>
    <scope>NUCLEOTIDE SEQUENCE</scope>
    <source>
        <strain evidence="1">28 12/20/2015</strain>
    </source>
</reference>
<dbReference type="Proteomes" id="UP000789366">
    <property type="component" value="Unassembled WGS sequence"/>
</dbReference>
<keyword evidence="2" id="KW-1185">Reference proteome</keyword>
<name>A0ACA9LDK1_9GLOM</name>
<proteinExistence type="predicted"/>
<protein>
    <submittedName>
        <fullName evidence="1">649_t:CDS:1</fullName>
    </submittedName>
</protein>
<dbReference type="EMBL" id="CAJVPW010003449">
    <property type="protein sequence ID" value="CAG8524338.1"/>
    <property type="molecule type" value="Genomic_DNA"/>
</dbReference>
<comment type="caution">
    <text evidence="1">The sequence shown here is derived from an EMBL/GenBank/DDBJ whole genome shotgun (WGS) entry which is preliminary data.</text>
</comment>
<organism evidence="1 2">
    <name type="scientific">Cetraspora pellucida</name>
    <dbReference type="NCBI Taxonomy" id="1433469"/>
    <lineage>
        <taxon>Eukaryota</taxon>
        <taxon>Fungi</taxon>
        <taxon>Fungi incertae sedis</taxon>
        <taxon>Mucoromycota</taxon>
        <taxon>Glomeromycotina</taxon>
        <taxon>Glomeromycetes</taxon>
        <taxon>Diversisporales</taxon>
        <taxon>Gigasporaceae</taxon>
        <taxon>Cetraspora</taxon>
    </lineage>
</organism>
<evidence type="ECO:0000313" key="1">
    <source>
        <dbReference type="EMBL" id="CAG8524338.1"/>
    </source>
</evidence>
<accession>A0ACA9LDK1</accession>
<evidence type="ECO:0000313" key="2">
    <source>
        <dbReference type="Proteomes" id="UP000789366"/>
    </source>
</evidence>